<evidence type="ECO:0000313" key="10">
    <source>
        <dbReference type="Proteomes" id="UP001302367"/>
    </source>
</evidence>
<feature type="signal peptide" evidence="4">
    <location>
        <begin position="1"/>
        <end position="16"/>
    </location>
</feature>
<evidence type="ECO:0000313" key="7">
    <source>
        <dbReference type="EMBL" id="PIA89554.1"/>
    </source>
</evidence>
<dbReference type="Gene3D" id="3.30.560.10">
    <property type="entry name" value="Glucose Oxidase, domain 3"/>
    <property type="match status" value="1"/>
</dbReference>
<feature type="binding site" evidence="2">
    <location>
        <position position="250"/>
    </location>
    <ligand>
        <name>FAD</name>
        <dbReference type="ChEBI" id="CHEBI:57692"/>
    </ligand>
</feature>
<sequence length="624" mass="68585">MVAYHLLLGIAITAFARDQYDYVVVGGGTAGLTVAARLSEDTKTTVAVLEAGEDRSQDVNVLAPNLLTSLYSDERYDWNYHTTPQEHVNNNVIAHPRGKQLGGSSAINFLWWTHASQQDINNWGLLGNRNWSWEVLEPFFNKSETFIRPSTQTEEALRTQYIDQSLHGDEGPILTTFADIYFPLDEAWPRTYETLGLAVDGDPRNGLALGGYTNMLNMDPKSRSRSYAATTYLQDASKRQNFKAMTGAHVQRILFDQDEGTHRAVGAIYNINGTTHKVFAKKEVILSAGAFGSPQLLELSGVGDPEVLQKFGIPQVVENHNVGEGLEDHVYVPLGYEVRPGIFTLDDFANGTLFDEAYQNFIDRRDGPLATTSAMSALLSLEQIGGYDRADLNQTVNMYCSSATITGESTSQSKLCRPSTAQQSILCDDIHNEAVMQEFAVPGGMSPQFVNDTSKLFASSVPGNFLTITAVLEHPFSRGSVHINSANASEYPTIDPRYLSHPLDVKLLAAAALHLQSVVQTTPLSDLLAGNGTIYQPGYHKLDEANVEDWVRESFQSEYHPCGTAAMLPREQGGVVDEKFRVYGVEGLRVIDASVFPLIPRANIQSLVYAIAERGADFIKEDAA</sequence>
<keyword evidence="3" id="KW-0285">Flavoprotein</keyword>
<evidence type="ECO:0000256" key="3">
    <source>
        <dbReference type="RuleBase" id="RU003968"/>
    </source>
</evidence>
<proteinExistence type="inferred from homology"/>
<dbReference type="PANTHER" id="PTHR11552">
    <property type="entry name" value="GLUCOSE-METHANOL-CHOLINE GMC OXIDOREDUCTASE"/>
    <property type="match status" value="1"/>
</dbReference>
<keyword evidence="4" id="KW-0732">Signal</keyword>
<keyword evidence="10" id="KW-1185">Reference proteome</keyword>
<dbReference type="InterPro" id="IPR000172">
    <property type="entry name" value="GMC_OxRdtase_N"/>
</dbReference>
<keyword evidence="2 3" id="KW-0274">FAD</keyword>
<dbReference type="Proteomes" id="UP000230605">
    <property type="component" value="Chromosome 5"/>
</dbReference>
<dbReference type="InterPro" id="IPR012132">
    <property type="entry name" value="GMC_OxRdtase"/>
</dbReference>
<dbReference type="PANTHER" id="PTHR11552:SF210">
    <property type="entry name" value="GLUCOSE-METHANOL-CHOLINE OXIDOREDUCTASE N-TERMINAL DOMAIN-CONTAINING PROTEIN-RELATED"/>
    <property type="match status" value="1"/>
</dbReference>
<organism evidence="7 9">
    <name type="scientific">Cercospora beticola</name>
    <name type="common">Sugarbeet leaf spot fungus</name>
    <dbReference type="NCBI Taxonomy" id="122368"/>
    <lineage>
        <taxon>Eukaryota</taxon>
        <taxon>Fungi</taxon>
        <taxon>Dikarya</taxon>
        <taxon>Ascomycota</taxon>
        <taxon>Pezizomycotina</taxon>
        <taxon>Dothideomycetes</taxon>
        <taxon>Dothideomycetidae</taxon>
        <taxon>Mycosphaerellales</taxon>
        <taxon>Mycosphaerellaceae</taxon>
        <taxon>Cercospora</taxon>
    </lineage>
</organism>
<reference evidence="8 10" key="2">
    <citation type="submission" date="2023-09" db="EMBL/GenBank/DDBJ databases">
        <title>Complete-Gapless Cercospora beticola genome.</title>
        <authorList>
            <person name="Wyatt N.A."/>
            <person name="Spanner R.E."/>
            <person name="Bolton M.D."/>
        </authorList>
    </citation>
    <scope>NUCLEOTIDE SEQUENCE [LARGE SCALE GENOMIC DNA]</scope>
    <source>
        <strain evidence="8">Cb09-40</strain>
    </source>
</reference>
<feature type="domain" description="Glucose-methanol-choline oxidoreductase N-terminal" evidence="6">
    <location>
        <begin position="289"/>
        <end position="303"/>
    </location>
</feature>
<dbReference type="AlphaFoldDB" id="A0A2G5HAJ4"/>
<protein>
    <submittedName>
        <fullName evidence="7">Oxygen-dependent choline dehydrogenase</fullName>
    </submittedName>
</protein>
<dbReference type="EMBL" id="LKMD01000108">
    <property type="protein sequence ID" value="PIA89554.1"/>
    <property type="molecule type" value="Genomic_DNA"/>
</dbReference>
<evidence type="ECO:0000256" key="1">
    <source>
        <dbReference type="ARBA" id="ARBA00010790"/>
    </source>
</evidence>
<reference evidence="7 9" key="1">
    <citation type="submission" date="2015-10" db="EMBL/GenBank/DDBJ databases">
        <title>The cercosporin biosynthetic gene cluster was horizontally transferred to several fungal lineages and shown to be expanded in Cercospora beticola based on microsynteny with recipient genomes.</title>
        <authorList>
            <person name="De Jonge R."/>
            <person name="Ebert M.K."/>
            <person name="Suttle J.C."/>
            <person name="Jurick Ii W.M."/>
            <person name="Secor G.A."/>
            <person name="Thomma B.P."/>
            <person name="Van De Peer Y."/>
            <person name="Bolton M.D."/>
        </authorList>
    </citation>
    <scope>NUCLEOTIDE SEQUENCE [LARGE SCALE GENOMIC DNA]</scope>
    <source>
        <strain evidence="7 9">09-40</strain>
    </source>
</reference>
<feature type="domain" description="Glucose-methanol-choline oxidoreductase N-terminal" evidence="5">
    <location>
        <begin position="98"/>
        <end position="121"/>
    </location>
</feature>
<gene>
    <name evidence="7" type="ORF">CB0940_07562</name>
    <name evidence="8" type="ORF">RHO25_008162</name>
</gene>
<dbReference type="Pfam" id="PF05199">
    <property type="entry name" value="GMC_oxred_C"/>
    <property type="match status" value="1"/>
</dbReference>
<dbReference type="PROSITE" id="PS00624">
    <property type="entry name" value="GMC_OXRED_2"/>
    <property type="match status" value="1"/>
</dbReference>
<dbReference type="GO" id="GO:0016614">
    <property type="term" value="F:oxidoreductase activity, acting on CH-OH group of donors"/>
    <property type="evidence" value="ECO:0007669"/>
    <property type="project" value="InterPro"/>
</dbReference>
<comment type="similarity">
    <text evidence="1 3">Belongs to the GMC oxidoreductase family.</text>
</comment>
<dbReference type="OrthoDB" id="269227at2759"/>
<dbReference type="PIRSF" id="PIRSF000137">
    <property type="entry name" value="Alcohol_oxidase"/>
    <property type="match status" value="1"/>
</dbReference>
<dbReference type="Gene3D" id="3.50.50.60">
    <property type="entry name" value="FAD/NAD(P)-binding domain"/>
    <property type="match status" value="1"/>
</dbReference>
<dbReference type="SUPFAM" id="SSF54373">
    <property type="entry name" value="FAD-linked reductases, C-terminal domain"/>
    <property type="match status" value="1"/>
</dbReference>
<evidence type="ECO:0000259" key="5">
    <source>
        <dbReference type="PROSITE" id="PS00623"/>
    </source>
</evidence>
<evidence type="ECO:0000313" key="8">
    <source>
        <dbReference type="EMBL" id="WPB03522.1"/>
    </source>
</evidence>
<dbReference type="InterPro" id="IPR036188">
    <property type="entry name" value="FAD/NAD-bd_sf"/>
</dbReference>
<evidence type="ECO:0000256" key="4">
    <source>
        <dbReference type="SAM" id="SignalP"/>
    </source>
</evidence>
<name>A0A2G5HAJ4_CERBT</name>
<feature type="chain" id="PRO_5013794513" evidence="4">
    <location>
        <begin position="17"/>
        <end position="624"/>
    </location>
</feature>
<dbReference type="InterPro" id="IPR007867">
    <property type="entry name" value="GMC_OxRtase_C"/>
</dbReference>
<evidence type="ECO:0000256" key="2">
    <source>
        <dbReference type="PIRSR" id="PIRSR000137-2"/>
    </source>
</evidence>
<dbReference type="Pfam" id="PF00732">
    <property type="entry name" value="GMC_oxred_N"/>
    <property type="match status" value="1"/>
</dbReference>
<dbReference type="EMBL" id="CP134188">
    <property type="protein sequence ID" value="WPB03522.1"/>
    <property type="molecule type" value="Genomic_DNA"/>
</dbReference>
<dbReference type="SUPFAM" id="SSF51905">
    <property type="entry name" value="FAD/NAD(P)-binding domain"/>
    <property type="match status" value="1"/>
</dbReference>
<dbReference type="Proteomes" id="UP001302367">
    <property type="component" value="Chromosome 5"/>
</dbReference>
<comment type="cofactor">
    <cofactor evidence="2">
        <name>FAD</name>
        <dbReference type="ChEBI" id="CHEBI:57692"/>
    </cofactor>
</comment>
<evidence type="ECO:0000313" key="9">
    <source>
        <dbReference type="Proteomes" id="UP000230605"/>
    </source>
</evidence>
<accession>A0A2G5HAJ4</accession>
<dbReference type="GO" id="GO:0050660">
    <property type="term" value="F:flavin adenine dinucleotide binding"/>
    <property type="evidence" value="ECO:0007669"/>
    <property type="project" value="InterPro"/>
</dbReference>
<evidence type="ECO:0000259" key="6">
    <source>
        <dbReference type="PROSITE" id="PS00624"/>
    </source>
</evidence>
<dbReference type="PROSITE" id="PS00623">
    <property type="entry name" value="GMC_OXRED_1"/>
    <property type="match status" value="1"/>
</dbReference>